<feature type="region of interest" description="Disordered" evidence="1">
    <location>
        <begin position="1"/>
        <end position="110"/>
    </location>
</feature>
<dbReference type="Proteomes" id="UP001515480">
    <property type="component" value="Unassembled WGS sequence"/>
</dbReference>
<sequence>MFPRSTSTWVPRAVETSSAWQSKPPAKDPSTPYDNLPAPRTASSHASPWDKLPPPKRPKLAIEGGFQWPTAAPPSNESGAAAASSAESAPPPAAAAKAGATGGKEAVTAAEKRDEIIETAPRLAEHLRSAGATKFNKVATMASSLLEAGRVSSYNSAAFFEILEAGASDPARVRQKETRAASRALYSSAVARQEVFSSKQQAMLRLWQMRIVNQVDLQTLAEQFPRLAKELRLGMLMLPCVSPAMEPPTRSGAPREHMPEHARRMWADALFECLEVAHERYNKREGAQSEVNMLVKSAHDRRQNFTDEQNKKLQAWELERRDNARLDATGFKPATK</sequence>
<evidence type="ECO:0000256" key="1">
    <source>
        <dbReference type="SAM" id="MobiDB-lite"/>
    </source>
</evidence>
<dbReference type="EMBL" id="JBGBPQ010000008">
    <property type="protein sequence ID" value="KAL1520471.1"/>
    <property type="molecule type" value="Genomic_DNA"/>
</dbReference>
<protein>
    <submittedName>
        <fullName evidence="2">Uncharacterized protein</fullName>
    </submittedName>
</protein>
<dbReference type="AlphaFoldDB" id="A0AB34JIE3"/>
<comment type="caution">
    <text evidence="2">The sequence shown here is derived from an EMBL/GenBank/DDBJ whole genome shotgun (WGS) entry which is preliminary data.</text>
</comment>
<organism evidence="2 3">
    <name type="scientific">Prymnesium parvum</name>
    <name type="common">Toxic golden alga</name>
    <dbReference type="NCBI Taxonomy" id="97485"/>
    <lineage>
        <taxon>Eukaryota</taxon>
        <taxon>Haptista</taxon>
        <taxon>Haptophyta</taxon>
        <taxon>Prymnesiophyceae</taxon>
        <taxon>Prymnesiales</taxon>
        <taxon>Prymnesiaceae</taxon>
        <taxon>Prymnesium</taxon>
    </lineage>
</organism>
<proteinExistence type="predicted"/>
<dbReference type="PANTHER" id="PTHR36749">
    <property type="entry name" value="F7O18.3 PROTEIN"/>
    <property type="match status" value="1"/>
</dbReference>
<dbReference type="PANTHER" id="PTHR36749:SF1">
    <property type="entry name" value="F7O18.3 PROTEIN"/>
    <property type="match status" value="1"/>
</dbReference>
<feature type="compositionally biased region" description="Low complexity" evidence="1">
    <location>
        <begin position="73"/>
        <end position="109"/>
    </location>
</feature>
<reference evidence="2 3" key="1">
    <citation type="journal article" date="2024" name="Science">
        <title>Giant polyketide synthase enzymes in the biosynthesis of giant marine polyether toxins.</title>
        <authorList>
            <person name="Fallon T.R."/>
            <person name="Shende V.V."/>
            <person name="Wierzbicki I.H."/>
            <person name="Pendleton A.L."/>
            <person name="Watervoot N.F."/>
            <person name="Auber R.P."/>
            <person name="Gonzalez D.J."/>
            <person name="Wisecaver J.H."/>
            <person name="Moore B.S."/>
        </authorList>
    </citation>
    <scope>NUCLEOTIDE SEQUENCE [LARGE SCALE GENOMIC DNA]</scope>
    <source>
        <strain evidence="2 3">12B1</strain>
    </source>
</reference>
<name>A0AB34JIE3_PRYPA</name>
<keyword evidence="3" id="KW-1185">Reference proteome</keyword>
<accession>A0AB34JIE3</accession>
<gene>
    <name evidence="2" type="ORF">AB1Y20_022052</name>
</gene>
<evidence type="ECO:0000313" key="2">
    <source>
        <dbReference type="EMBL" id="KAL1520471.1"/>
    </source>
</evidence>
<feature type="compositionally biased region" description="Polar residues" evidence="1">
    <location>
        <begin position="1"/>
        <end position="21"/>
    </location>
</feature>
<evidence type="ECO:0000313" key="3">
    <source>
        <dbReference type="Proteomes" id="UP001515480"/>
    </source>
</evidence>